<keyword evidence="2" id="KW-1185">Reference proteome</keyword>
<reference evidence="1 2" key="1">
    <citation type="journal article" date="2015" name="Genome Biol. Evol.">
        <title>Comparative Genomics of a Bacterivorous Green Alga Reveals Evolutionary Causalities and Consequences of Phago-Mixotrophic Mode of Nutrition.</title>
        <authorList>
            <person name="Burns J.A."/>
            <person name="Paasch A."/>
            <person name="Narechania A."/>
            <person name="Kim E."/>
        </authorList>
    </citation>
    <scope>NUCLEOTIDE SEQUENCE [LARGE SCALE GENOMIC DNA]</scope>
    <source>
        <strain evidence="1 2">PLY_AMNH</strain>
    </source>
</reference>
<dbReference type="Proteomes" id="UP001190700">
    <property type="component" value="Unassembled WGS sequence"/>
</dbReference>
<gene>
    <name evidence="1" type="ORF">CYMTET_39659</name>
</gene>
<dbReference type="AlphaFoldDB" id="A0AAE0C9P8"/>
<proteinExistence type="predicted"/>
<evidence type="ECO:0000313" key="2">
    <source>
        <dbReference type="Proteomes" id="UP001190700"/>
    </source>
</evidence>
<dbReference type="Gene3D" id="3.40.50.300">
    <property type="entry name" value="P-loop containing nucleotide triphosphate hydrolases"/>
    <property type="match status" value="1"/>
</dbReference>
<name>A0AAE0C9P8_9CHLO</name>
<dbReference type="SUPFAM" id="SSF52540">
    <property type="entry name" value="P-loop containing nucleoside triphosphate hydrolases"/>
    <property type="match status" value="1"/>
</dbReference>
<evidence type="ECO:0000313" key="1">
    <source>
        <dbReference type="EMBL" id="KAK3250993.1"/>
    </source>
</evidence>
<dbReference type="InterPro" id="IPR027417">
    <property type="entry name" value="P-loop_NTPase"/>
</dbReference>
<dbReference type="EMBL" id="LGRX02026352">
    <property type="protein sequence ID" value="KAK3250993.1"/>
    <property type="molecule type" value="Genomic_DNA"/>
</dbReference>
<protein>
    <submittedName>
        <fullName evidence="1">Uncharacterized protein</fullName>
    </submittedName>
</protein>
<organism evidence="1 2">
    <name type="scientific">Cymbomonas tetramitiformis</name>
    <dbReference type="NCBI Taxonomy" id="36881"/>
    <lineage>
        <taxon>Eukaryota</taxon>
        <taxon>Viridiplantae</taxon>
        <taxon>Chlorophyta</taxon>
        <taxon>Pyramimonadophyceae</taxon>
        <taxon>Pyramimonadales</taxon>
        <taxon>Pyramimonadaceae</taxon>
        <taxon>Cymbomonas</taxon>
    </lineage>
</organism>
<sequence length="334" mass="36953">MFGFASHLVASHANTAEASTEPAGSKPTCPNLQPDATNLLADTMFTKYWHRWLSRIPDPLGVAFSPRSSLVLGKHTAISKTKTAPNDKRRQRQDFIHLVLLGIAEAKGLEFPEVAVVDFFSHLPSGHQRAWKQLLQGDADVLGASFQDGLPELECQLKLLYTAVTRCCRRLVLVETTRSSAADAFSRWLSSQDMAEKYISGDPGAARMTNDEWRVRGIDYALNAEAAESVEERIPWLMRAVGCFERAGDPSLGAKARIQVKAALLCQKVQACEQGRHDIALKVEVVNMICACIRDALALQEAADLGHAIAQHYPERTQEMLRVELMDKIETLIC</sequence>
<comment type="caution">
    <text evidence="1">The sequence shown here is derived from an EMBL/GenBank/DDBJ whole genome shotgun (WGS) entry which is preliminary data.</text>
</comment>
<accession>A0AAE0C9P8</accession>